<evidence type="ECO:0000313" key="6">
    <source>
        <dbReference type="Proteomes" id="UP000663866"/>
    </source>
</evidence>
<dbReference type="Proteomes" id="UP000681720">
    <property type="component" value="Unassembled WGS sequence"/>
</dbReference>
<evidence type="ECO:0000313" key="2">
    <source>
        <dbReference type="EMBL" id="CAF4635314.1"/>
    </source>
</evidence>
<dbReference type="AlphaFoldDB" id="A0A821LZW0"/>
<feature type="region of interest" description="Disordered" evidence="1">
    <location>
        <begin position="1"/>
        <end position="34"/>
    </location>
</feature>
<evidence type="ECO:0000313" key="4">
    <source>
        <dbReference type="EMBL" id="CAF4780228.1"/>
    </source>
</evidence>
<accession>A0A821LZW0</accession>
<feature type="non-terminal residue" evidence="3">
    <location>
        <position position="1"/>
    </location>
</feature>
<dbReference type="Proteomes" id="UP000663866">
    <property type="component" value="Unassembled WGS sequence"/>
</dbReference>
<dbReference type="EMBL" id="CAJOBG010116110">
    <property type="protein sequence ID" value="CAF4759596.1"/>
    <property type="molecule type" value="Genomic_DNA"/>
</dbReference>
<dbReference type="Proteomes" id="UP000676336">
    <property type="component" value="Unassembled WGS sequence"/>
</dbReference>
<gene>
    <name evidence="4" type="ORF">BYL167_LOCUS47276</name>
    <name evidence="2" type="ORF">GIL414_LOCUS40390</name>
    <name evidence="3" type="ORF">OVN521_LOCUS50439</name>
    <name evidence="5" type="ORF">SMN809_LOCUS55032</name>
</gene>
<dbReference type="EMBL" id="CAJOBH010135636">
    <property type="protein sequence ID" value="CAF4780228.1"/>
    <property type="molecule type" value="Genomic_DNA"/>
</dbReference>
<protein>
    <submittedName>
        <fullName evidence="3">Uncharacterized protein</fullName>
    </submittedName>
</protein>
<proteinExistence type="predicted"/>
<evidence type="ECO:0000313" key="3">
    <source>
        <dbReference type="EMBL" id="CAF4759596.1"/>
    </source>
</evidence>
<keyword evidence="6" id="KW-1185">Reference proteome</keyword>
<comment type="caution">
    <text evidence="3">The sequence shown here is derived from an EMBL/GenBank/DDBJ whole genome shotgun (WGS) entry which is preliminary data.</text>
</comment>
<sequence length="60" mass="6593">AFKTIPNVDNPSTIENKKSNAVDPSAEKLSSPCKERRVDAVHSFNIEKSELCPNGRNVLP</sequence>
<name>A0A821LZW0_9BILA</name>
<evidence type="ECO:0000313" key="5">
    <source>
        <dbReference type="EMBL" id="CAF4968492.1"/>
    </source>
</evidence>
<evidence type="ECO:0000256" key="1">
    <source>
        <dbReference type="SAM" id="MobiDB-lite"/>
    </source>
</evidence>
<reference evidence="3" key="1">
    <citation type="submission" date="2021-02" db="EMBL/GenBank/DDBJ databases">
        <authorList>
            <person name="Nowell W R."/>
        </authorList>
    </citation>
    <scope>NUCLEOTIDE SEQUENCE</scope>
</reference>
<dbReference type="Proteomes" id="UP000681967">
    <property type="component" value="Unassembled WGS sequence"/>
</dbReference>
<organism evidence="3 6">
    <name type="scientific">Rotaria magnacalcarata</name>
    <dbReference type="NCBI Taxonomy" id="392030"/>
    <lineage>
        <taxon>Eukaryota</taxon>
        <taxon>Metazoa</taxon>
        <taxon>Spiralia</taxon>
        <taxon>Gnathifera</taxon>
        <taxon>Rotifera</taxon>
        <taxon>Eurotatoria</taxon>
        <taxon>Bdelloidea</taxon>
        <taxon>Philodinida</taxon>
        <taxon>Philodinidae</taxon>
        <taxon>Rotaria</taxon>
    </lineage>
</organism>
<dbReference type="EMBL" id="CAJOBI010193317">
    <property type="protein sequence ID" value="CAF4968492.1"/>
    <property type="molecule type" value="Genomic_DNA"/>
</dbReference>
<dbReference type="EMBL" id="CAJOBJ010111922">
    <property type="protein sequence ID" value="CAF4635314.1"/>
    <property type="molecule type" value="Genomic_DNA"/>
</dbReference>